<organism evidence="1 2">
    <name type="scientific">Smallanthus sonchifolius</name>
    <dbReference type="NCBI Taxonomy" id="185202"/>
    <lineage>
        <taxon>Eukaryota</taxon>
        <taxon>Viridiplantae</taxon>
        <taxon>Streptophyta</taxon>
        <taxon>Embryophyta</taxon>
        <taxon>Tracheophyta</taxon>
        <taxon>Spermatophyta</taxon>
        <taxon>Magnoliopsida</taxon>
        <taxon>eudicotyledons</taxon>
        <taxon>Gunneridae</taxon>
        <taxon>Pentapetalae</taxon>
        <taxon>asterids</taxon>
        <taxon>campanulids</taxon>
        <taxon>Asterales</taxon>
        <taxon>Asteraceae</taxon>
        <taxon>Asteroideae</taxon>
        <taxon>Heliantheae alliance</taxon>
        <taxon>Millerieae</taxon>
        <taxon>Smallanthus</taxon>
    </lineage>
</organism>
<accession>A0ACB8YKB4</accession>
<reference evidence="1 2" key="2">
    <citation type="journal article" date="2022" name="Mol. Ecol. Resour.">
        <title>The genomes of chicory, endive, great burdock and yacon provide insights into Asteraceae paleo-polyploidization history and plant inulin production.</title>
        <authorList>
            <person name="Fan W."/>
            <person name="Wang S."/>
            <person name="Wang H."/>
            <person name="Wang A."/>
            <person name="Jiang F."/>
            <person name="Liu H."/>
            <person name="Zhao H."/>
            <person name="Xu D."/>
            <person name="Zhang Y."/>
        </authorList>
    </citation>
    <scope>NUCLEOTIDE SEQUENCE [LARGE SCALE GENOMIC DNA]</scope>
    <source>
        <strain evidence="2">cv. Yunnan</strain>
        <tissue evidence="1">Leaves</tissue>
    </source>
</reference>
<evidence type="ECO:0000313" key="2">
    <source>
        <dbReference type="Proteomes" id="UP001056120"/>
    </source>
</evidence>
<dbReference type="Proteomes" id="UP001056120">
    <property type="component" value="Linkage Group LG27"/>
</dbReference>
<sequence length="71" mass="8660">MLIWRCSNYPFLEPHTYFSKHTHTHYYFFPFSLIYCQRLSSLFSPTKIHLLPSQKKSCYSHGEREDKNKEN</sequence>
<name>A0ACB8YKB4_9ASTR</name>
<dbReference type="EMBL" id="CM042044">
    <property type="protein sequence ID" value="KAI3685952.1"/>
    <property type="molecule type" value="Genomic_DNA"/>
</dbReference>
<evidence type="ECO:0000313" key="1">
    <source>
        <dbReference type="EMBL" id="KAI3685952.1"/>
    </source>
</evidence>
<gene>
    <name evidence="1" type="ORF">L1987_79621</name>
</gene>
<reference evidence="2" key="1">
    <citation type="journal article" date="2022" name="Mol. Ecol. Resour.">
        <title>The genomes of chicory, endive, great burdock and yacon provide insights into Asteraceae palaeo-polyploidization history and plant inulin production.</title>
        <authorList>
            <person name="Fan W."/>
            <person name="Wang S."/>
            <person name="Wang H."/>
            <person name="Wang A."/>
            <person name="Jiang F."/>
            <person name="Liu H."/>
            <person name="Zhao H."/>
            <person name="Xu D."/>
            <person name="Zhang Y."/>
        </authorList>
    </citation>
    <scope>NUCLEOTIDE SEQUENCE [LARGE SCALE GENOMIC DNA]</scope>
    <source>
        <strain evidence="2">cv. Yunnan</strain>
    </source>
</reference>
<comment type="caution">
    <text evidence="1">The sequence shown here is derived from an EMBL/GenBank/DDBJ whole genome shotgun (WGS) entry which is preliminary data.</text>
</comment>
<proteinExistence type="predicted"/>
<protein>
    <submittedName>
        <fullName evidence="1">Uncharacterized protein</fullName>
    </submittedName>
</protein>
<keyword evidence="2" id="KW-1185">Reference proteome</keyword>